<accession>A0A6P6RZ53</accession>
<dbReference type="Proteomes" id="UP000515125">
    <property type="component" value="Unplaced"/>
</dbReference>
<evidence type="ECO:0000313" key="3">
    <source>
        <dbReference type="RefSeq" id="XP_026193211.1"/>
    </source>
</evidence>
<feature type="region of interest" description="Disordered" evidence="1">
    <location>
        <begin position="115"/>
        <end position="157"/>
    </location>
</feature>
<dbReference type="GeneID" id="113147303"/>
<evidence type="ECO:0000256" key="1">
    <source>
        <dbReference type="SAM" id="MobiDB-lite"/>
    </source>
</evidence>
<keyword evidence="2" id="KW-1185">Reference proteome</keyword>
<name>A0A6P6RZ53_9EIME</name>
<evidence type="ECO:0000313" key="2">
    <source>
        <dbReference type="Proteomes" id="UP000515125"/>
    </source>
</evidence>
<reference evidence="3" key="1">
    <citation type="submission" date="2025-08" db="UniProtKB">
        <authorList>
            <consortium name="RefSeq"/>
        </authorList>
    </citation>
    <scope>IDENTIFICATION</scope>
</reference>
<dbReference type="OrthoDB" id="349399at2759"/>
<feature type="compositionally biased region" description="Low complexity" evidence="1">
    <location>
        <begin position="146"/>
        <end position="157"/>
    </location>
</feature>
<feature type="region of interest" description="Disordered" evidence="1">
    <location>
        <begin position="1"/>
        <end position="44"/>
    </location>
</feature>
<feature type="compositionally biased region" description="Polar residues" evidence="1">
    <location>
        <begin position="1"/>
        <end position="28"/>
    </location>
</feature>
<sequence length="1126" mass="120185">MSASFSGSSKGNPSTLQTQSQETFPQEQHSQEHLHWEQQEQAAPDEDALFEFVWETEFDGGASLFLNHENGEPPHAACDSGGNRINNSCTPPCTAALLDGVLEQRHLQQLDEFSQQMHQTQRREWLDQQDEASCSPGPTAPEKENASSATPSTPSAAAATARRHVLRLLREQAQASVLAEVSPEVLVEAVAAAAAEGRPAGRAFAQLGAIEGALVLQTRKTGCLPVSLLASAADAFRTLRIPHTDLLVCNIPSIVAALEEALQQLDARRASEPAAEKATAQAAAASKWALPLLECFTAARVAHKTTQDLLLRLLLLPPVLQQLQLPQLASLAVCAASQPLLEVGYRRPTVCLLTSLATRVSEILKGLPEALQRGHSGGENHSSTRSEPAILSKSFLPPYGSFLGPLPSRSAAFLVSAFSRIERWEEPPQEAAACMAFRDRLLLELLPPALCSMTAWELGITANALKIFHDQLETSSSRCSSSSSSSKNNKNNNKNNCCSYRRVGSVGMLQQRPFQGQQAPCRSNSWHSATASATVAVHCSSCCCAAVCGHGCLWPFVSRHLVLYALLLSKEAPPFLFEADAGRPNTLNSRCFAAGVRDRWTGRCVSRRWIITAPCALPCDSAALSASAGRAAAGLDASFASGGLCPGCAEVYRSIAEHWRQRKEDFAPNQALSFASALLQHASLRQLQQLLRGSAAVQQLLLDALHTAAQGAVAETGETTKGAAAAAATAPGGPSGASAPPSRSLMLRMAASVACASHVVRAAGCCSGGSTRSSGDRWITAGSNAKNKHNTRATASKGAAQCTEAFVDIVVKGCSRGTLHEANKDWNLLQETQRLAGFAGSQMLQHSSESPTVIAGAAGSLALAEDSQAICSKKHHLRELRTSHTSHGRFPSLDERGSGCWLFGEKVRLLPYNCSTEHSREDLNAILLLMNELLDVEKQAARDPLPPRAVAASSTAAPVSAESLTSESSACTAKEMMKSALFVEDATQRHINGLCVLVPKALARMSMCSSSEGLQTGNRVLSPSVAHRAEQPQLQSKVAAPTEVHALFVLLDDAHCLAPMKSGRQASVFSPSHCLKEAANRDISNLRLLKFYNEDVAEPRPVLLLLPQCSLQQEQLHESECFRAAA</sequence>
<feature type="compositionally biased region" description="Basic and acidic residues" evidence="1">
    <location>
        <begin position="29"/>
        <end position="38"/>
    </location>
</feature>
<dbReference type="RefSeq" id="XP_026193211.1">
    <property type="nucleotide sequence ID" value="XM_026337426.1"/>
</dbReference>
<gene>
    <name evidence="3" type="primary">LOC113147303</name>
</gene>
<dbReference type="AlphaFoldDB" id="A0A6P6RZ53"/>
<protein>
    <submittedName>
        <fullName evidence="3">Uncharacterized protein LOC113147303</fullName>
    </submittedName>
</protein>
<proteinExistence type="predicted"/>
<organism evidence="2 3">
    <name type="scientific">Cyclospora cayetanensis</name>
    <dbReference type="NCBI Taxonomy" id="88456"/>
    <lineage>
        <taxon>Eukaryota</taxon>
        <taxon>Sar</taxon>
        <taxon>Alveolata</taxon>
        <taxon>Apicomplexa</taxon>
        <taxon>Conoidasida</taxon>
        <taxon>Coccidia</taxon>
        <taxon>Eucoccidiorida</taxon>
        <taxon>Eimeriorina</taxon>
        <taxon>Eimeriidae</taxon>
        <taxon>Cyclospora</taxon>
    </lineage>
</organism>